<feature type="region of interest" description="Disordered" evidence="1">
    <location>
        <begin position="98"/>
        <end position="128"/>
    </location>
</feature>
<reference evidence="2" key="1">
    <citation type="submission" date="2023-04" db="EMBL/GenBank/DDBJ databases">
        <title>Phytophthora lilii NBRC 32176.</title>
        <authorList>
            <person name="Ichikawa N."/>
            <person name="Sato H."/>
            <person name="Tonouchi N."/>
        </authorList>
    </citation>
    <scope>NUCLEOTIDE SEQUENCE</scope>
    <source>
        <strain evidence="2">NBRC 32176</strain>
    </source>
</reference>
<gene>
    <name evidence="2" type="ORF">Plil01_000188300</name>
</gene>
<evidence type="ECO:0000256" key="1">
    <source>
        <dbReference type="SAM" id="MobiDB-lite"/>
    </source>
</evidence>
<dbReference type="AlphaFoldDB" id="A0A9W6TDP6"/>
<accession>A0A9W6TDP6</accession>
<keyword evidence="3" id="KW-1185">Reference proteome</keyword>
<protein>
    <submittedName>
        <fullName evidence="2">Unnamed protein product</fullName>
    </submittedName>
</protein>
<organism evidence="2 3">
    <name type="scientific">Phytophthora lilii</name>
    <dbReference type="NCBI Taxonomy" id="2077276"/>
    <lineage>
        <taxon>Eukaryota</taxon>
        <taxon>Sar</taxon>
        <taxon>Stramenopiles</taxon>
        <taxon>Oomycota</taxon>
        <taxon>Peronosporomycetes</taxon>
        <taxon>Peronosporales</taxon>
        <taxon>Peronosporaceae</taxon>
        <taxon>Phytophthora</taxon>
    </lineage>
</organism>
<proteinExistence type="predicted"/>
<evidence type="ECO:0000313" key="2">
    <source>
        <dbReference type="EMBL" id="GMF11144.1"/>
    </source>
</evidence>
<feature type="compositionally biased region" description="Acidic residues" evidence="1">
    <location>
        <begin position="108"/>
        <end position="120"/>
    </location>
</feature>
<dbReference type="Proteomes" id="UP001165083">
    <property type="component" value="Unassembled WGS sequence"/>
</dbReference>
<feature type="compositionally biased region" description="Basic and acidic residues" evidence="1">
    <location>
        <begin position="98"/>
        <end position="107"/>
    </location>
</feature>
<evidence type="ECO:0000313" key="3">
    <source>
        <dbReference type="Proteomes" id="UP001165083"/>
    </source>
</evidence>
<sequence length="128" mass="14287">MCNFIKKNGEQCLLARNKDRCGKHPIIMDRESIVVESNIVEEIPQVNTPVVAKVVDTPAPSVIEPVEASNVEVSKVPELDESNVEPVATDSAVYKEKYNSDSEKLYNSDDEYDSDNEDEVIPAKTKFN</sequence>
<dbReference type="OrthoDB" id="122495at2759"/>
<name>A0A9W6TDP6_9STRA</name>
<dbReference type="EMBL" id="BSXW01000065">
    <property type="protein sequence ID" value="GMF11144.1"/>
    <property type="molecule type" value="Genomic_DNA"/>
</dbReference>
<comment type="caution">
    <text evidence="2">The sequence shown here is derived from an EMBL/GenBank/DDBJ whole genome shotgun (WGS) entry which is preliminary data.</text>
</comment>